<sequence>MEMWLRQTTTRASRSELARPKLSSENTRTRWGLAVLVGKIGGAGPCAAAARRKIAGSAELEQSAHEEHDRRKEGSRRHGEEGRVEGGGQGVGKGLQQGSAMGGSRAMEGKQRWLCSLLGTMEKGSRGGRQPWEGASRATAQPWERGGAGEAAAPCAESDRREARRVLLEMVGWSRGTCAHGAGRGAEGGACCLPEGGTGHGEERSCAPCCWRGESREEDGACCCAWEEAAREK</sequence>
<dbReference type="InParanoid" id="A0A804QPQ1"/>
<dbReference type="Gramene" id="Zm00001eb342520_T001">
    <property type="protein sequence ID" value="Zm00001eb342520_P001"/>
    <property type="gene ID" value="Zm00001eb342520"/>
</dbReference>
<reference evidence="3" key="1">
    <citation type="journal article" date="2009" name="Science">
        <title>The B73 maize genome: complexity, diversity, and dynamics.</title>
        <authorList>
            <person name="Schnable P.S."/>
            <person name="Ware D."/>
            <person name="Fulton R.S."/>
            <person name="Stein J.C."/>
            <person name="Wei F."/>
            <person name="Pasternak S."/>
            <person name="Liang C."/>
            <person name="Zhang J."/>
            <person name="Fulton L."/>
            <person name="Graves T.A."/>
            <person name="Minx P."/>
            <person name="Reily A.D."/>
            <person name="Courtney L."/>
            <person name="Kruchowski S.S."/>
            <person name="Tomlinson C."/>
            <person name="Strong C."/>
            <person name="Delehaunty K."/>
            <person name="Fronick C."/>
            <person name="Courtney B."/>
            <person name="Rock S.M."/>
            <person name="Belter E."/>
            <person name="Du F."/>
            <person name="Kim K."/>
            <person name="Abbott R.M."/>
            <person name="Cotton M."/>
            <person name="Levy A."/>
            <person name="Marchetto P."/>
            <person name="Ochoa K."/>
            <person name="Jackson S.M."/>
            <person name="Gillam B."/>
            <person name="Chen W."/>
            <person name="Yan L."/>
            <person name="Higginbotham J."/>
            <person name="Cardenas M."/>
            <person name="Waligorski J."/>
            <person name="Applebaum E."/>
            <person name="Phelps L."/>
            <person name="Falcone J."/>
            <person name="Kanchi K."/>
            <person name="Thane T."/>
            <person name="Scimone A."/>
            <person name="Thane N."/>
            <person name="Henke J."/>
            <person name="Wang T."/>
            <person name="Ruppert J."/>
            <person name="Shah N."/>
            <person name="Rotter K."/>
            <person name="Hodges J."/>
            <person name="Ingenthron E."/>
            <person name="Cordes M."/>
            <person name="Kohlberg S."/>
            <person name="Sgro J."/>
            <person name="Delgado B."/>
            <person name="Mead K."/>
            <person name="Chinwalla A."/>
            <person name="Leonard S."/>
            <person name="Crouse K."/>
            <person name="Collura K."/>
            <person name="Kudrna D."/>
            <person name="Currie J."/>
            <person name="He R."/>
            <person name="Angelova A."/>
            <person name="Rajasekar S."/>
            <person name="Mueller T."/>
            <person name="Lomeli R."/>
            <person name="Scara G."/>
            <person name="Ko A."/>
            <person name="Delaney K."/>
            <person name="Wissotski M."/>
            <person name="Lopez G."/>
            <person name="Campos D."/>
            <person name="Braidotti M."/>
            <person name="Ashley E."/>
            <person name="Golser W."/>
            <person name="Kim H."/>
            <person name="Lee S."/>
            <person name="Lin J."/>
            <person name="Dujmic Z."/>
            <person name="Kim W."/>
            <person name="Talag J."/>
            <person name="Zuccolo A."/>
            <person name="Fan C."/>
            <person name="Sebastian A."/>
            <person name="Kramer M."/>
            <person name="Spiegel L."/>
            <person name="Nascimento L."/>
            <person name="Zutavern T."/>
            <person name="Miller B."/>
            <person name="Ambroise C."/>
            <person name="Muller S."/>
            <person name="Spooner W."/>
            <person name="Narechania A."/>
            <person name="Ren L."/>
            <person name="Wei S."/>
            <person name="Kumari S."/>
            <person name="Faga B."/>
            <person name="Levy M.J."/>
            <person name="McMahan L."/>
            <person name="Van Buren P."/>
            <person name="Vaughn M.W."/>
            <person name="Ying K."/>
            <person name="Yeh C.-T."/>
            <person name="Emrich S.J."/>
            <person name="Jia Y."/>
            <person name="Kalyanaraman A."/>
            <person name="Hsia A.-P."/>
            <person name="Barbazuk W.B."/>
            <person name="Baucom R.S."/>
            <person name="Brutnell T.P."/>
            <person name="Carpita N.C."/>
            <person name="Chaparro C."/>
            <person name="Chia J.-M."/>
            <person name="Deragon J.-M."/>
            <person name="Estill J.C."/>
            <person name="Fu Y."/>
            <person name="Jeddeloh J.A."/>
            <person name="Han Y."/>
            <person name="Lee H."/>
            <person name="Li P."/>
            <person name="Lisch D.R."/>
            <person name="Liu S."/>
            <person name="Liu Z."/>
            <person name="Nagel D.H."/>
            <person name="McCann M.C."/>
            <person name="SanMiguel P."/>
            <person name="Myers A.M."/>
            <person name="Nettleton D."/>
            <person name="Nguyen J."/>
            <person name="Penning B.W."/>
            <person name="Ponnala L."/>
            <person name="Schneider K.L."/>
            <person name="Schwartz D.C."/>
            <person name="Sharma A."/>
            <person name="Soderlund C."/>
            <person name="Springer N.M."/>
            <person name="Sun Q."/>
            <person name="Wang H."/>
            <person name="Waterman M."/>
            <person name="Westerman R."/>
            <person name="Wolfgruber T.K."/>
            <person name="Yang L."/>
            <person name="Yu Y."/>
            <person name="Zhang L."/>
            <person name="Zhou S."/>
            <person name="Zhu Q."/>
            <person name="Bennetzen J.L."/>
            <person name="Dawe R.K."/>
            <person name="Jiang J."/>
            <person name="Jiang N."/>
            <person name="Presting G.G."/>
            <person name="Wessler S.R."/>
            <person name="Aluru S."/>
            <person name="Martienssen R.A."/>
            <person name="Clifton S.W."/>
            <person name="McCombie W.R."/>
            <person name="Wing R.A."/>
            <person name="Wilson R.K."/>
        </authorList>
    </citation>
    <scope>NUCLEOTIDE SEQUENCE [LARGE SCALE GENOMIC DNA]</scope>
    <source>
        <strain evidence="3">cv. B73</strain>
    </source>
</reference>
<evidence type="ECO:0000256" key="1">
    <source>
        <dbReference type="SAM" id="MobiDB-lite"/>
    </source>
</evidence>
<accession>A0A804QPQ1</accession>
<feature type="region of interest" description="Disordered" evidence="1">
    <location>
        <begin position="57"/>
        <end position="106"/>
    </location>
</feature>
<protein>
    <submittedName>
        <fullName evidence="2">Uncharacterized protein</fullName>
    </submittedName>
</protein>
<feature type="region of interest" description="Disordered" evidence="1">
    <location>
        <begin position="122"/>
        <end position="159"/>
    </location>
</feature>
<dbReference type="Proteomes" id="UP000007305">
    <property type="component" value="Chromosome 8"/>
</dbReference>
<organism evidence="2 3">
    <name type="scientific">Zea mays</name>
    <name type="common">Maize</name>
    <dbReference type="NCBI Taxonomy" id="4577"/>
    <lineage>
        <taxon>Eukaryota</taxon>
        <taxon>Viridiplantae</taxon>
        <taxon>Streptophyta</taxon>
        <taxon>Embryophyta</taxon>
        <taxon>Tracheophyta</taxon>
        <taxon>Spermatophyta</taxon>
        <taxon>Magnoliopsida</taxon>
        <taxon>Liliopsida</taxon>
        <taxon>Poales</taxon>
        <taxon>Poaceae</taxon>
        <taxon>PACMAD clade</taxon>
        <taxon>Panicoideae</taxon>
        <taxon>Andropogonodae</taxon>
        <taxon>Andropogoneae</taxon>
        <taxon>Tripsacinae</taxon>
        <taxon>Zea</taxon>
    </lineage>
</organism>
<dbReference type="AlphaFoldDB" id="A0A804QPQ1"/>
<feature type="compositionally biased region" description="Gly residues" evidence="1">
    <location>
        <begin position="85"/>
        <end position="95"/>
    </location>
</feature>
<evidence type="ECO:0000313" key="2">
    <source>
        <dbReference type="EnsemblPlants" id="Zm00001eb342520_P001"/>
    </source>
</evidence>
<feature type="region of interest" description="Disordered" evidence="1">
    <location>
        <begin position="1"/>
        <end position="25"/>
    </location>
</feature>
<dbReference type="EnsemblPlants" id="Zm00001eb342520_T001">
    <property type="protein sequence ID" value="Zm00001eb342520_P001"/>
    <property type="gene ID" value="Zm00001eb342520"/>
</dbReference>
<reference evidence="2" key="3">
    <citation type="submission" date="2021-05" db="UniProtKB">
        <authorList>
            <consortium name="EnsemblPlants"/>
        </authorList>
    </citation>
    <scope>IDENTIFICATION</scope>
    <source>
        <strain evidence="2">cv. B73</strain>
    </source>
</reference>
<feature type="compositionally biased region" description="Basic and acidic residues" evidence="1">
    <location>
        <begin position="62"/>
        <end position="84"/>
    </location>
</feature>
<reference evidence="2" key="2">
    <citation type="submission" date="2019-07" db="EMBL/GenBank/DDBJ databases">
        <authorList>
            <person name="Seetharam A."/>
            <person name="Woodhouse M."/>
            <person name="Cannon E."/>
        </authorList>
    </citation>
    <scope>NUCLEOTIDE SEQUENCE [LARGE SCALE GENOMIC DNA]</scope>
    <source>
        <strain evidence="2">cv. B73</strain>
    </source>
</reference>
<feature type="compositionally biased region" description="Polar residues" evidence="1">
    <location>
        <begin position="1"/>
        <end position="12"/>
    </location>
</feature>
<evidence type="ECO:0000313" key="3">
    <source>
        <dbReference type="Proteomes" id="UP000007305"/>
    </source>
</evidence>
<keyword evidence="3" id="KW-1185">Reference proteome</keyword>
<name>A0A804QPQ1_MAIZE</name>
<proteinExistence type="predicted"/>